<feature type="domain" description="NADH-Ubiquinone oxidoreductase (complex I) chain 5 N-terminal" evidence="11">
    <location>
        <begin position="62"/>
        <end position="104"/>
    </location>
</feature>
<feature type="transmembrane region" description="Helical" evidence="9">
    <location>
        <begin position="300"/>
        <end position="322"/>
    </location>
</feature>
<dbReference type="InterPro" id="IPR001516">
    <property type="entry name" value="Proton_antipo_N"/>
</dbReference>
<reference evidence="12 13" key="1">
    <citation type="submission" date="2019-11" db="EMBL/GenBank/DDBJ databases">
        <title>Draft genome sequence of Kocuria indica DP-K7, a methyl red degrading Actinobacterium.</title>
        <authorList>
            <person name="Kumaran S."/>
            <person name="Tischler D."/>
            <person name="Ngo A.C.R."/>
            <person name="Schultes F."/>
        </authorList>
    </citation>
    <scope>NUCLEOTIDE SEQUENCE [LARGE SCALE GENOMIC DNA]</scope>
    <source>
        <strain evidence="12 13">DP-K7</strain>
    </source>
</reference>
<sequence>MLLLSLGAAMAIFPLREDRVRLRTTVNIGAAVLKIALVVVLVPAVILAGMQPEFAVPFLPGIDLVLRVDRLSLFFAALSSFLWLLTTVYAVGYLEGKPSRSRFFGFFSLCVTATVGISFSGNLVTFLIFYELLTVVTYPLVAHWGTPKALHAARIYLRYALGGGLAVLIGVVWLTIYAGPVDFSEGGAEGVTELARHSPGVAALIFALLVGGMAVKAALFPLHGWLPGAMVAPAPVSALLHAVAVVKAGVFGIVRVVDDVYGIHVASELGVLTPLLIVACFTILYGSYQALRQEDLKKRLAYSTVSQVSYVVVGISLVTLAGTTGGVVHLVHQGLMKITLFFCAGLFAEVLGITKLSQMHGLGRRMPWTSAAFTVGAFGMIGLPVTAGFVSKWMLGLGALDSEYPWVVGVLIASSLLNAMYFLPVVYRMWFSDPADPDASPATPEDDSAEAPETSTAASGDSSPTPSEDGTPAASDSRTATSDGSTAAQPGATVVVREPASLLVPTVITAAASVFVGLAASLEFAPLQIARQIAEGVLG</sequence>
<dbReference type="GO" id="GO:0005886">
    <property type="term" value="C:plasma membrane"/>
    <property type="evidence" value="ECO:0007669"/>
    <property type="project" value="UniProtKB-SubCell"/>
</dbReference>
<accession>A0A6N9QVZ7</accession>
<evidence type="ECO:0000256" key="1">
    <source>
        <dbReference type="ARBA" id="ARBA00004651"/>
    </source>
</evidence>
<dbReference type="InterPro" id="IPR050586">
    <property type="entry name" value="CPA3_Na-H_Antiporter_D"/>
</dbReference>
<evidence type="ECO:0000256" key="6">
    <source>
        <dbReference type="ARBA" id="ARBA00023136"/>
    </source>
</evidence>
<dbReference type="AlphaFoldDB" id="A0A6N9QVZ7"/>
<dbReference type="PANTHER" id="PTHR42703:SF1">
    <property type="entry name" value="NA(+)_H(+) ANTIPORTER SUBUNIT D1"/>
    <property type="match status" value="1"/>
</dbReference>
<dbReference type="Pfam" id="PF00662">
    <property type="entry name" value="Proton_antipo_N"/>
    <property type="match status" value="1"/>
</dbReference>
<comment type="similarity">
    <text evidence="2">Belongs to the CPA3 antiporters (TC 2.A.63) subunit D family.</text>
</comment>
<keyword evidence="3" id="KW-1003">Cell membrane</keyword>
<comment type="subcellular location">
    <subcellularLocation>
        <location evidence="1">Cell membrane</location>
        <topology evidence="1">Multi-pass membrane protein</topology>
    </subcellularLocation>
    <subcellularLocation>
        <location evidence="7">Membrane</location>
        <topology evidence="7">Multi-pass membrane protein</topology>
    </subcellularLocation>
</comment>
<evidence type="ECO:0000256" key="3">
    <source>
        <dbReference type="ARBA" id="ARBA00022475"/>
    </source>
</evidence>
<evidence type="ECO:0000256" key="2">
    <source>
        <dbReference type="ARBA" id="ARBA00005346"/>
    </source>
</evidence>
<feature type="transmembrane region" description="Helical" evidence="9">
    <location>
        <begin position="200"/>
        <end position="226"/>
    </location>
</feature>
<proteinExistence type="inferred from homology"/>
<evidence type="ECO:0000256" key="5">
    <source>
        <dbReference type="ARBA" id="ARBA00022989"/>
    </source>
</evidence>
<evidence type="ECO:0000256" key="9">
    <source>
        <dbReference type="SAM" id="Phobius"/>
    </source>
</evidence>
<evidence type="ECO:0000256" key="4">
    <source>
        <dbReference type="ARBA" id="ARBA00022692"/>
    </source>
</evidence>
<evidence type="ECO:0000256" key="8">
    <source>
        <dbReference type="SAM" id="MobiDB-lite"/>
    </source>
</evidence>
<dbReference type="Proteomes" id="UP000471026">
    <property type="component" value="Unassembled WGS sequence"/>
</dbReference>
<feature type="transmembrane region" description="Helical" evidence="9">
    <location>
        <begin position="127"/>
        <end position="144"/>
    </location>
</feature>
<evidence type="ECO:0000259" key="11">
    <source>
        <dbReference type="Pfam" id="PF00662"/>
    </source>
</evidence>
<evidence type="ECO:0000313" key="13">
    <source>
        <dbReference type="Proteomes" id="UP000471026"/>
    </source>
</evidence>
<evidence type="ECO:0000256" key="7">
    <source>
        <dbReference type="RuleBase" id="RU000320"/>
    </source>
</evidence>
<feature type="transmembrane region" description="Helical" evidence="9">
    <location>
        <begin position="156"/>
        <end position="180"/>
    </location>
</feature>
<evidence type="ECO:0000313" key="12">
    <source>
        <dbReference type="EMBL" id="NDO77385.1"/>
    </source>
</evidence>
<feature type="transmembrane region" description="Helical" evidence="9">
    <location>
        <begin position="26"/>
        <end position="51"/>
    </location>
</feature>
<dbReference type="PRINTS" id="PR01434">
    <property type="entry name" value="NADHDHGNASE5"/>
</dbReference>
<feature type="transmembrane region" description="Helical" evidence="9">
    <location>
        <begin position="334"/>
        <end position="354"/>
    </location>
</feature>
<feature type="transmembrane region" description="Helical" evidence="9">
    <location>
        <begin position="366"/>
        <end position="386"/>
    </location>
</feature>
<keyword evidence="6 9" id="KW-0472">Membrane</keyword>
<gene>
    <name evidence="12" type="ORF">GKZ75_03830</name>
</gene>
<organism evidence="12 13">
    <name type="scientific">Kocuria marina subsp. indica</name>
    <dbReference type="NCBI Taxonomy" id="1049583"/>
    <lineage>
        <taxon>Bacteria</taxon>
        <taxon>Bacillati</taxon>
        <taxon>Actinomycetota</taxon>
        <taxon>Actinomycetes</taxon>
        <taxon>Micrococcales</taxon>
        <taxon>Micrococcaceae</taxon>
        <taxon>Kocuria</taxon>
    </lineage>
</organism>
<feature type="transmembrane region" description="Helical" evidence="9">
    <location>
        <begin position="103"/>
        <end position="121"/>
    </location>
</feature>
<feature type="transmembrane region" description="Helical" evidence="9">
    <location>
        <begin position="71"/>
        <end position="91"/>
    </location>
</feature>
<dbReference type="Pfam" id="PF00361">
    <property type="entry name" value="Proton_antipo_M"/>
    <property type="match status" value="1"/>
</dbReference>
<feature type="transmembrane region" description="Helical" evidence="9">
    <location>
        <begin position="269"/>
        <end position="288"/>
    </location>
</feature>
<keyword evidence="4 7" id="KW-0812">Transmembrane</keyword>
<dbReference type="EMBL" id="WMHZ01000004">
    <property type="protein sequence ID" value="NDO77385.1"/>
    <property type="molecule type" value="Genomic_DNA"/>
</dbReference>
<keyword evidence="5 9" id="KW-1133">Transmembrane helix</keyword>
<evidence type="ECO:0000259" key="10">
    <source>
        <dbReference type="Pfam" id="PF00361"/>
    </source>
</evidence>
<feature type="domain" description="NADH:quinone oxidoreductase/Mrp antiporter transmembrane" evidence="10">
    <location>
        <begin position="120"/>
        <end position="414"/>
    </location>
</feature>
<name>A0A6N9QVZ7_9MICC</name>
<feature type="region of interest" description="Disordered" evidence="8">
    <location>
        <begin position="436"/>
        <end position="491"/>
    </location>
</feature>
<comment type="caution">
    <text evidence="12">The sequence shown here is derived from an EMBL/GenBank/DDBJ whole genome shotgun (WGS) entry which is preliminary data.</text>
</comment>
<dbReference type="InterPro" id="IPR001750">
    <property type="entry name" value="ND/Mrp_TM"/>
</dbReference>
<feature type="transmembrane region" description="Helical" evidence="9">
    <location>
        <begin position="406"/>
        <end position="427"/>
    </location>
</feature>
<protein>
    <submittedName>
        <fullName evidence="12">Monovalent cation/H+ antiporter subunit D family protein</fullName>
    </submittedName>
</protein>
<dbReference type="PANTHER" id="PTHR42703">
    <property type="entry name" value="NADH DEHYDROGENASE"/>
    <property type="match status" value="1"/>
</dbReference>
<feature type="transmembrane region" description="Helical" evidence="9">
    <location>
        <begin position="238"/>
        <end position="257"/>
    </location>
</feature>
<feature type="compositionally biased region" description="Polar residues" evidence="8">
    <location>
        <begin position="460"/>
        <end position="488"/>
    </location>
</feature>